<keyword evidence="2" id="KW-1185">Reference proteome</keyword>
<accession>A0AA39LJE8</accession>
<name>A0AA39LJE8_9BILA</name>
<organism evidence="1 2">
    <name type="scientific">Steinernema hermaphroditum</name>
    <dbReference type="NCBI Taxonomy" id="289476"/>
    <lineage>
        <taxon>Eukaryota</taxon>
        <taxon>Metazoa</taxon>
        <taxon>Ecdysozoa</taxon>
        <taxon>Nematoda</taxon>
        <taxon>Chromadorea</taxon>
        <taxon>Rhabditida</taxon>
        <taxon>Tylenchina</taxon>
        <taxon>Panagrolaimomorpha</taxon>
        <taxon>Strongyloidoidea</taxon>
        <taxon>Steinernematidae</taxon>
        <taxon>Steinernema</taxon>
    </lineage>
</organism>
<dbReference type="Proteomes" id="UP001175271">
    <property type="component" value="Unassembled WGS sequence"/>
</dbReference>
<comment type="caution">
    <text evidence="1">The sequence shown here is derived from an EMBL/GenBank/DDBJ whole genome shotgun (WGS) entry which is preliminary data.</text>
</comment>
<sequence>MVIQRNEPIQHLGDLSLKIITDIVMLVPSEQLQSLSELAKVDGNWGAICQQRRHLEISQSGYSESLLTKEGNKESYAFRTPEAHLRRRPMHDLLHTSITGDGPWKYPHIVRDLYGELLVDTNCCTPQIFAELQPKFTTVQIEVKRSLSGSQRNMFLEEQEFNFVKRQLNSRRLKRFLIGPAEAKIRFNEELIQLVTEFVKRRQFWQFRGEGVNLPSTVFTEFHRSWQQKPFEGAQSVYGCVDATVMAQLLHHFNLNNDSAAFVKEVDRRADFVLMLEAEAASTENSDRHVCLSAKIAGVSENI</sequence>
<evidence type="ECO:0000313" key="2">
    <source>
        <dbReference type="Proteomes" id="UP001175271"/>
    </source>
</evidence>
<gene>
    <name evidence="1" type="ORF">QR680_003290</name>
</gene>
<evidence type="ECO:0000313" key="1">
    <source>
        <dbReference type="EMBL" id="KAK0399946.1"/>
    </source>
</evidence>
<dbReference type="AlphaFoldDB" id="A0AA39LJE8"/>
<dbReference type="EMBL" id="JAUCMV010000005">
    <property type="protein sequence ID" value="KAK0399946.1"/>
    <property type="molecule type" value="Genomic_DNA"/>
</dbReference>
<proteinExistence type="predicted"/>
<reference evidence="1" key="1">
    <citation type="submission" date="2023-06" db="EMBL/GenBank/DDBJ databases">
        <title>Genomic analysis of the entomopathogenic nematode Steinernema hermaphroditum.</title>
        <authorList>
            <person name="Schwarz E.M."/>
            <person name="Heppert J.K."/>
            <person name="Baniya A."/>
            <person name="Schwartz H.T."/>
            <person name="Tan C.-H."/>
            <person name="Antoshechkin I."/>
            <person name="Sternberg P.W."/>
            <person name="Goodrich-Blair H."/>
            <person name="Dillman A.R."/>
        </authorList>
    </citation>
    <scope>NUCLEOTIDE SEQUENCE</scope>
    <source>
        <strain evidence="1">PS9179</strain>
        <tissue evidence="1">Whole animal</tissue>
    </source>
</reference>
<protein>
    <submittedName>
        <fullName evidence="1">Uncharacterized protein</fullName>
    </submittedName>
</protein>